<name>A0A915KLV0_ROMCU</name>
<dbReference type="Proteomes" id="UP000887565">
    <property type="component" value="Unplaced"/>
</dbReference>
<dbReference type="InterPro" id="IPR007110">
    <property type="entry name" value="Ig-like_dom"/>
</dbReference>
<sequence>MVNEFHPFKTSSMSLHVCLSHKTADSLAVEYFIDSIDGLNSPKNFRYESPKIAALKIYDRSSMSADYFYQKFNVEQKSMHSGLVIVTVKNTKSKYAGRYSFLVPYQFLNAKFDKNDIEIRQGQSCPAVGYLYCQFKRPYSSDFFVRIKWEHKNLTSLDASTNLVNEFGSTSILIAGDEGTYKCVAEIYSFHTNMKNATFYTVPYAFDLTNECTLVSHSYFFNFNVEVFRAGLTAKGAIVRYGLGSAYTAPGKKAADTIIGYLSLKLPQFSSIID</sequence>
<evidence type="ECO:0000313" key="2">
    <source>
        <dbReference type="Proteomes" id="UP000887565"/>
    </source>
</evidence>
<accession>A0A915KLV0</accession>
<evidence type="ECO:0000259" key="1">
    <source>
        <dbReference type="PROSITE" id="PS50835"/>
    </source>
</evidence>
<reference evidence="3" key="1">
    <citation type="submission" date="2022-11" db="UniProtKB">
        <authorList>
            <consortium name="WormBaseParasite"/>
        </authorList>
    </citation>
    <scope>IDENTIFICATION</scope>
</reference>
<feature type="domain" description="Ig-like" evidence="1">
    <location>
        <begin position="104"/>
        <end position="200"/>
    </location>
</feature>
<dbReference type="AlphaFoldDB" id="A0A915KLV0"/>
<dbReference type="WBParaSite" id="nRc.2.0.1.t39408-RA">
    <property type="protein sequence ID" value="nRc.2.0.1.t39408-RA"/>
    <property type="gene ID" value="nRc.2.0.1.g39408"/>
</dbReference>
<organism evidence="2 3">
    <name type="scientific">Romanomermis culicivorax</name>
    <name type="common">Nematode worm</name>
    <dbReference type="NCBI Taxonomy" id="13658"/>
    <lineage>
        <taxon>Eukaryota</taxon>
        <taxon>Metazoa</taxon>
        <taxon>Ecdysozoa</taxon>
        <taxon>Nematoda</taxon>
        <taxon>Enoplea</taxon>
        <taxon>Dorylaimia</taxon>
        <taxon>Mermithida</taxon>
        <taxon>Mermithoidea</taxon>
        <taxon>Mermithidae</taxon>
        <taxon>Romanomermis</taxon>
    </lineage>
</organism>
<protein>
    <submittedName>
        <fullName evidence="3">Ig-like domain-containing protein</fullName>
    </submittedName>
</protein>
<evidence type="ECO:0000313" key="3">
    <source>
        <dbReference type="WBParaSite" id="nRc.2.0.1.t39408-RA"/>
    </source>
</evidence>
<keyword evidence="2" id="KW-1185">Reference proteome</keyword>
<proteinExistence type="predicted"/>
<dbReference type="PROSITE" id="PS50835">
    <property type="entry name" value="IG_LIKE"/>
    <property type="match status" value="1"/>
</dbReference>